<gene>
    <name evidence="1" type="ORF">IWQ57_005781</name>
</gene>
<reference evidence="1" key="1">
    <citation type="submission" date="2022-07" db="EMBL/GenBank/DDBJ databases">
        <title>Phylogenomic reconstructions and comparative analyses of Kickxellomycotina fungi.</title>
        <authorList>
            <person name="Reynolds N.K."/>
            <person name="Stajich J.E."/>
            <person name="Barry K."/>
            <person name="Grigoriev I.V."/>
            <person name="Crous P."/>
            <person name="Smith M.E."/>
        </authorList>
    </citation>
    <scope>NUCLEOTIDE SEQUENCE</scope>
    <source>
        <strain evidence="1">CBS 109366</strain>
    </source>
</reference>
<feature type="non-terminal residue" evidence="1">
    <location>
        <position position="1"/>
    </location>
</feature>
<accession>A0ACC1JLY4</accession>
<name>A0ACC1JLY4_9FUNG</name>
<proteinExistence type="predicted"/>
<keyword evidence="2" id="KW-1185">Reference proteome</keyword>
<evidence type="ECO:0000313" key="2">
    <source>
        <dbReference type="Proteomes" id="UP001140234"/>
    </source>
</evidence>
<protein>
    <submittedName>
        <fullName evidence="1">Uncharacterized protein</fullName>
    </submittedName>
</protein>
<evidence type="ECO:0000313" key="1">
    <source>
        <dbReference type="EMBL" id="KAJ2762527.1"/>
    </source>
</evidence>
<dbReference type="EMBL" id="JANBUJ010002950">
    <property type="protein sequence ID" value="KAJ2762527.1"/>
    <property type="molecule type" value="Genomic_DNA"/>
</dbReference>
<sequence>RGLGHAARRDRRVQLVREQPQPRPGQPAQHVPDAAAQRPALRRQRVVCRAQRHHPPAGRQPRALLRHAAAVPVRDRRPHPLPPRGPQPDLCADPGRPDLCHGADLPVRRHHRRAGRLCQHRRARAGHGLFLLRQGPVRPRPGRLAPHRPAHRRTAAAAALPAAVRCRPV</sequence>
<organism evidence="1 2">
    <name type="scientific">Coemansia nantahalensis</name>
    <dbReference type="NCBI Taxonomy" id="2789366"/>
    <lineage>
        <taxon>Eukaryota</taxon>
        <taxon>Fungi</taxon>
        <taxon>Fungi incertae sedis</taxon>
        <taxon>Zoopagomycota</taxon>
        <taxon>Kickxellomycotina</taxon>
        <taxon>Kickxellomycetes</taxon>
        <taxon>Kickxellales</taxon>
        <taxon>Kickxellaceae</taxon>
        <taxon>Coemansia</taxon>
    </lineage>
</organism>
<comment type="caution">
    <text evidence="1">The sequence shown here is derived from an EMBL/GenBank/DDBJ whole genome shotgun (WGS) entry which is preliminary data.</text>
</comment>
<feature type="non-terminal residue" evidence="1">
    <location>
        <position position="169"/>
    </location>
</feature>
<dbReference type="Proteomes" id="UP001140234">
    <property type="component" value="Unassembled WGS sequence"/>
</dbReference>